<evidence type="ECO:0000259" key="4">
    <source>
        <dbReference type="Pfam" id="PF00171"/>
    </source>
</evidence>
<proteinExistence type="inferred from homology"/>
<dbReference type="RefSeq" id="WP_353982607.1">
    <property type="nucleotide sequence ID" value="NZ_JBEWLY010000006.1"/>
</dbReference>
<name>A0ABV2CX74_9SPHN</name>
<dbReference type="InterPro" id="IPR015590">
    <property type="entry name" value="Aldehyde_DH_dom"/>
</dbReference>
<reference evidence="5 6" key="1">
    <citation type="submission" date="2024-07" db="EMBL/GenBank/DDBJ databases">
        <title>Novosphingobium kalidii RD2P27.</title>
        <authorList>
            <person name="Sun J.-Q."/>
        </authorList>
    </citation>
    <scope>NUCLEOTIDE SEQUENCE [LARGE SCALE GENOMIC DNA]</scope>
    <source>
        <strain evidence="5 6">RD2P27</strain>
    </source>
</reference>
<dbReference type="Gene3D" id="3.40.309.10">
    <property type="entry name" value="Aldehyde Dehydrogenase, Chain A, domain 2"/>
    <property type="match status" value="1"/>
</dbReference>
<dbReference type="SUPFAM" id="SSF53720">
    <property type="entry name" value="ALDH-like"/>
    <property type="match status" value="1"/>
</dbReference>
<comment type="caution">
    <text evidence="5">The sequence shown here is derived from an EMBL/GenBank/DDBJ whole genome shotgun (WGS) entry which is preliminary data.</text>
</comment>
<keyword evidence="3" id="KW-0560">Oxidoreductase</keyword>
<accession>A0ABV2CX74</accession>
<gene>
    <name evidence="5" type="ORF">ABVV53_01785</name>
</gene>
<dbReference type="InterPro" id="IPR016163">
    <property type="entry name" value="Ald_DH_C"/>
</dbReference>
<dbReference type="Proteomes" id="UP001548713">
    <property type="component" value="Unassembled WGS sequence"/>
</dbReference>
<keyword evidence="6" id="KW-1185">Reference proteome</keyword>
<dbReference type="InterPro" id="IPR016160">
    <property type="entry name" value="Ald_DH_CS_CYS"/>
</dbReference>
<comment type="similarity">
    <text evidence="1">Belongs to the aldehyde dehydrogenase family.</text>
</comment>
<dbReference type="PANTHER" id="PTHR43217:SF2">
    <property type="entry name" value="SUCCINATE-SEMIALDEHYDE DEHYDROGENASE [NADP(+)]"/>
    <property type="match status" value="1"/>
</dbReference>
<evidence type="ECO:0000256" key="3">
    <source>
        <dbReference type="ARBA" id="ARBA00023002"/>
    </source>
</evidence>
<evidence type="ECO:0000256" key="1">
    <source>
        <dbReference type="ARBA" id="ARBA00009986"/>
    </source>
</evidence>
<keyword evidence="2" id="KW-0521">NADP</keyword>
<dbReference type="PROSITE" id="PS00070">
    <property type="entry name" value="ALDEHYDE_DEHYDR_CYS"/>
    <property type="match status" value="1"/>
</dbReference>
<dbReference type="PANTHER" id="PTHR43217">
    <property type="entry name" value="SUCCINATE SEMIALDEHYDE DEHYDROGENASE [NAD(P)+] SAD"/>
    <property type="match status" value="1"/>
</dbReference>
<feature type="domain" description="Aldehyde dehydrogenase" evidence="4">
    <location>
        <begin position="4"/>
        <end position="458"/>
    </location>
</feature>
<dbReference type="Pfam" id="PF00171">
    <property type="entry name" value="Aldedh"/>
    <property type="match status" value="1"/>
</dbReference>
<dbReference type="Gene3D" id="3.40.605.10">
    <property type="entry name" value="Aldehyde Dehydrogenase, Chain A, domain 1"/>
    <property type="match status" value="1"/>
</dbReference>
<dbReference type="CDD" id="cd07100">
    <property type="entry name" value="ALDH_SSADH1_GabD1"/>
    <property type="match status" value="1"/>
</dbReference>
<evidence type="ECO:0000313" key="5">
    <source>
        <dbReference type="EMBL" id="MET1754199.1"/>
    </source>
</evidence>
<dbReference type="InterPro" id="IPR016161">
    <property type="entry name" value="Ald_DH/histidinol_DH"/>
</dbReference>
<dbReference type="InterPro" id="IPR044148">
    <property type="entry name" value="ALDH_GabD1-like"/>
</dbReference>
<dbReference type="EMBL" id="JBEWLY010000006">
    <property type="protein sequence ID" value="MET1754199.1"/>
    <property type="molecule type" value="Genomic_DNA"/>
</dbReference>
<evidence type="ECO:0000313" key="6">
    <source>
        <dbReference type="Proteomes" id="UP001548713"/>
    </source>
</evidence>
<dbReference type="InterPro" id="IPR016162">
    <property type="entry name" value="Ald_DH_N"/>
</dbReference>
<evidence type="ECO:0000256" key="2">
    <source>
        <dbReference type="ARBA" id="ARBA00022857"/>
    </source>
</evidence>
<sequence length="463" mass="49868">MSDNQFQTINPLTEQVIETYTYMSDAEAAATVQASHHAFLDWRLRSLEDRAQVIAAIGKGLRDSKEEFAQLMTREVGKLIGDSRDEVDLVAAICDYTAKHGPSVLADEKREAPGATAFVTHSPIGVVYGIQPWNFPAYQAVRYSIASLMGGNGVLLKHAENCTGSGLFLRDLFERAGLPKGLFGVLIITHDQSDKVIENDLVRGITLTGSDRAGRAGRAVAVKAAEVVKKTVLELGSNDAYLVLDDADIDLAVKTCVAGRLYNNGQTCVNAKRFIVTEKNYDAFVKAYAEQFGAVTMGDPTDSDVKLGPLVSRRQRDQLDRQVQESVSKGASVLVGGEVPGRTGWFYPATVLVDVAPGQPAYDDELFGPAASIIRATDDDDAMRIANDSRYGLGGGIFSRDVDHARALAAKYFDTGMVFINSFDVATSSLPFGGVKNSGYGREHGPEGLKEFVNVKSIKIGGA</sequence>
<organism evidence="5 6">
    <name type="scientific">Novosphingobium kalidii</name>
    <dbReference type="NCBI Taxonomy" id="3230299"/>
    <lineage>
        <taxon>Bacteria</taxon>
        <taxon>Pseudomonadati</taxon>
        <taxon>Pseudomonadota</taxon>
        <taxon>Alphaproteobacteria</taxon>
        <taxon>Sphingomonadales</taxon>
        <taxon>Sphingomonadaceae</taxon>
        <taxon>Novosphingobium</taxon>
    </lineage>
</organism>
<protein>
    <submittedName>
        <fullName evidence="5">NAD-dependent succinate-semialdehyde dehydrogenase</fullName>
    </submittedName>
</protein>
<dbReference type="InterPro" id="IPR047110">
    <property type="entry name" value="GABD/Sad-like"/>
</dbReference>